<evidence type="ECO:0000259" key="3">
    <source>
        <dbReference type="PROSITE" id="PS50071"/>
    </source>
</evidence>
<dbReference type="GO" id="GO:0005634">
    <property type="term" value="C:nucleus"/>
    <property type="evidence" value="ECO:0007669"/>
    <property type="project" value="UniProtKB-SubCell"/>
</dbReference>
<sequence length="86" mass="9315">VVRVWFCNRRQKGKRLALPFDDECAEAYYEQSPPPPAHMGGTALPGQGYPGPAHPGGAPALYMPSLHRPEVFKNALHPGLVGHLTS</sequence>
<dbReference type="EMBL" id="JAMKFB020000021">
    <property type="protein sequence ID" value="KAL0163062.1"/>
    <property type="molecule type" value="Genomic_DNA"/>
</dbReference>
<accession>A0ABD0NNY6</accession>
<feature type="domain" description="Homeobox" evidence="3">
    <location>
        <begin position="1"/>
        <end position="16"/>
    </location>
</feature>
<proteinExistence type="predicted"/>
<dbReference type="Proteomes" id="UP001529510">
    <property type="component" value="Unassembled WGS sequence"/>
</dbReference>
<feature type="DNA-binding region" description="Homeobox" evidence="1">
    <location>
        <begin position="3"/>
        <end position="17"/>
    </location>
</feature>
<dbReference type="AlphaFoldDB" id="A0ABD0NNY6"/>
<name>A0ABD0NNY6_CIRMR</name>
<feature type="compositionally biased region" description="Low complexity" evidence="2">
    <location>
        <begin position="45"/>
        <end position="57"/>
    </location>
</feature>
<protein>
    <recommendedName>
        <fullName evidence="3">Homeobox domain-containing protein</fullName>
    </recommendedName>
</protein>
<gene>
    <name evidence="4" type="ORF">M9458_042458</name>
</gene>
<evidence type="ECO:0000313" key="4">
    <source>
        <dbReference type="EMBL" id="KAL0163062.1"/>
    </source>
</evidence>
<comment type="caution">
    <text evidence="4">The sequence shown here is derived from an EMBL/GenBank/DDBJ whole genome shotgun (WGS) entry which is preliminary data.</text>
</comment>
<dbReference type="PROSITE" id="PS50071">
    <property type="entry name" value="HOMEOBOX_2"/>
    <property type="match status" value="1"/>
</dbReference>
<dbReference type="InterPro" id="IPR001356">
    <property type="entry name" value="HD"/>
</dbReference>
<dbReference type="GO" id="GO:0003677">
    <property type="term" value="F:DNA binding"/>
    <property type="evidence" value="ECO:0007669"/>
    <property type="project" value="UniProtKB-UniRule"/>
</dbReference>
<evidence type="ECO:0000256" key="2">
    <source>
        <dbReference type="SAM" id="MobiDB-lite"/>
    </source>
</evidence>
<dbReference type="CDD" id="cd00086">
    <property type="entry name" value="homeodomain"/>
    <property type="match status" value="1"/>
</dbReference>
<feature type="non-terminal residue" evidence="4">
    <location>
        <position position="1"/>
    </location>
</feature>
<keyword evidence="1" id="KW-0539">Nucleus</keyword>
<evidence type="ECO:0000313" key="5">
    <source>
        <dbReference type="Proteomes" id="UP001529510"/>
    </source>
</evidence>
<keyword evidence="5" id="KW-1185">Reference proteome</keyword>
<feature type="region of interest" description="Disordered" evidence="2">
    <location>
        <begin position="31"/>
        <end position="57"/>
    </location>
</feature>
<keyword evidence="1" id="KW-0238">DNA-binding</keyword>
<comment type="subcellular location">
    <subcellularLocation>
        <location evidence="1">Nucleus</location>
    </subcellularLocation>
</comment>
<evidence type="ECO:0000256" key="1">
    <source>
        <dbReference type="PROSITE-ProRule" id="PRU00108"/>
    </source>
</evidence>
<organism evidence="4 5">
    <name type="scientific">Cirrhinus mrigala</name>
    <name type="common">Mrigala</name>
    <dbReference type="NCBI Taxonomy" id="683832"/>
    <lineage>
        <taxon>Eukaryota</taxon>
        <taxon>Metazoa</taxon>
        <taxon>Chordata</taxon>
        <taxon>Craniata</taxon>
        <taxon>Vertebrata</taxon>
        <taxon>Euteleostomi</taxon>
        <taxon>Actinopterygii</taxon>
        <taxon>Neopterygii</taxon>
        <taxon>Teleostei</taxon>
        <taxon>Ostariophysi</taxon>
        <taxon>Cypriniformes</taxon>
        <taxon>Cyprinidae</taxon>
        <taxon>Labeoninae</taxon>
        <taxon>Labeonini</taxon>
        <taxon>Cirrhinus</taxon>
    </lineage>
</organism>
<reference evidence="4 5" key="1">
    <citation type="submission" date="2024-05" db="EMBL/GenBank/DDBJ databases">
        <title>Genome sequencing and assembly of Indian major carp, Cirrhinus mrigala (Hamilton, 1822).</title>
        <authorList>
            <person name="Mohindra V."/>
            <person name="Chowdhury L.M."/>
            <person name="Lal K."/>
            <person name="Jena J.K."/>
        </authorList>
    </citation>
    <scope>NUCLEOTIDE SEQUENCE [LARGE SCALE GENOMIC DNA]</scope>
    <source>
        <strain evidence="4">CM1030</strain>
        <tissue evidence="4">Blood</tissue>
    </source>
</reference>
<keyword evidence="1" id="KW-0371">Homeobox</keyword>
<dbReference type="Gene3D" id="1.10.10.60">
    <property type="entry name" value="Homeodomain-like"/>
    <property type="match status" value="1"/>
</dbReference>